<feature type="transmembrane region" description="Helical" evidence="1">
    <location>
        <begin position="44"/>
        <end position="67"/>
    </location>
</feature>
<dbReference type="InterPro" id="IPR007168">
    <property type="entry name" value="Phageshock_PspC_N"/>
</dbReference>
<proteinExistence type="predicted"/>
<keyword evidence="1" id="KW-1133">Transmembrane helix</keyword>
<evidence type="ECO:0000313" key="3">
    <source>
        <dbReference type="EMBL" id="PFG27165.1"/>
    </source>
</evidence>
<protein>
    <submittedName>
        <fullName evidence="3">Phage shock protein C (PspC) family protein</fullName>
    </submittedName>
</protein>
<feature type="domain" description="Phage shock protein PspC N-terminal" evidence="2">
    <location>
        <begin position="20"/>
        <end position="69"/>
    </location>
</feature>
<dbReference type="STRING" id="1724.GCA_001044175_00335"/>
<organism evidence="3 4">
    <name type="scientific">Corynebacterium renale</name>
    <dbReference type="NCBI Taxonomy" id="1724"/>
    <lineage>
        <taxon>Bacteria</taxon>
        <taxon>Bacillati</taxon>
        <taxon>Actinomycetota</taxon>
        <taxon>Actinomycetes</taxon>
        <taxon>Mycobacteriales</taxon>
        <taxon>Corynebacteriaceae</taxon>
        <taxon>Corynebacterium</taxon>
    </lineage>
</organism>
<feature type="transmembrane region" description="Helical" evidence="1">
    <location>
        <begin position="119"/>
        <end position="138"/>
    </location>
</feature>
<feature type="transmembrane region" description="Helical" evidence="1">
    <location>
        <begin position="96"/>
        <end position="113"/>
    </location>
</feature>
<gene>
    <name evidence="3" type="ORF">ATK06_0215</name>
</gene>
<keyword evidence="4" id="KW-1185">Reference proteome</keyword>
<accession>A0A2A9DLW2</accession>
<dbReference type="RefSeq" id="WP_053072897.1">
    <property type="nucleotide sequence ID" value="NZ_LDYE01000011.1"/>
</dbReference>
<dbReference type="AlphaFoldDB" id="A0A2A9DLW2"/>
<reference evidence="3 4" key="1">
    <citation type="submission" date="2017-10" db="EMBL/GenBank/DDBJ databases">
        <title>Sequencing the genomes of 1000 actinobacteria strains.</title>
        <authorList>
            <person name="Klenk H.-P."/>
        </authorList>
    </citation>
    <scope>NUCLEOTIDE SEQUENCE [LARGE SCALE GENOMIC DNA]</scope>
    <source>
        <strain evidence="3 4">DSM 20688</strain>
    </source>
</reference>
<name>A0A2A9DLW2_9CORY</name>
<keyword evidence="1" id="KW-0472">Membrane</keyword>
<comment type="caution">
    <text evidence="3">The sequence shown here is derived from an EMBL/GenBank/DDBJ whole genome shotgun (WGS) entry which is preliminary data.</text>
</comment>
<dbReference type="OrthoDB" id="3208990at2"/>
<sequence length="333" mass="35023">MSSTNEVFSDMWKTRPHRVEGGTLAGVCQGIAIRYQVDVTLVRVVFALLTLAGGGGIALYLLAWGLMPKGTNTFGPLDAALNGNGKGHPEFNQQKRTGWVIFVLVVISLLGGVPASGGIAGGGMLVGLIVAGLALYGLHQRTPIAPFPQGPDQVEEPLLADGPTQQTPPSWDPLGAAPFAWDLPEPGEEPKQTNWVRRLILGIAAVFLAIIALFVGLFGFVVTTNNTDDAPTAATSQLQDSYSRTIGDFTLDLRGQHTLDEDRSITIESGIGDVTVIGPRTIPTTVVYQGGVGDYTGPTTLNDDASGPRLTITINSGIGDVRVIPADKADVDD</sequence>
<dbReference type="Pfam" id="PF04024">
    <property type="entry name" value="PspC"/>
    <property type="match status" value="1"/>
</dbReference>
<dbReference type="EMBL" id="PDJF01000001">
    <property type="protein sequence ID" value="PFG27165.1"/>
    <property type="molecule type" value="Genomic_DNA"/>
</dbReference>
<feature type="transmembrane region" description="Helical" evidence="1">
    <location>
        <begin position="199"/>
        <end position="222"/>
    </location>
</feature>
<evidence type="ECO:0000256" key="1">
    <source>
        <dbReference type="SAM" id="Phobius"/>
    </source>
</evidence>
<keyword evidence="1" id="KW-0812">Transmembrane</keyword>
<evidence type="ECO:0000313" key="4">
    <source>
        <dbReference type="Proteomes" id="UP000221653"/>
    </source>
</evidence>
<evidence type="ECO:0000259" key="2">
    <source>
        <dbReference type="Pfam" id="PF04024"/>
    </source>
</evidence>
<dbReference type="Proteomes" id="UP000221653">
    <property type="component" value="Unassembled WGS sequence"/>
</dbReference>